<feature type="non-terminal residue" evidence="1">
    <location>
        <position position="1"/>
    </location>
</feature>
<sequence>RAVILFYLAQSKSMLMENQETRREEAPELLLSEQKISLESCPRLLHL</sequence>
<comment type="caution">
    <text evidence="1">The sequence shown here is derived from an EMBL/GenBank/DDBJ whole genome shotgun (WGS) entry which is preliminary data.</text>
</comment>
<protein>
    <submittedName>
        <fullName evidence="1">Uncharacterized protein</fullName>
    </submittedName>
</protein>
<dbReference type="Proteomes" id="UP000737018">
    <property type="component" value="Unassembled WGS sequence"/>
</dbReference>
<dbReference type="EMBL" id="JRKL02000739">
    <property type="protein sequence ID" value="KAF3968685.1"/>
    <property type="molecule type" value="Genomic_DNA"/>
</dbReference>
<organism evidence="1 2">
    <name type="scientific">Castanea mollissima</name>
    <name type="common">Chinese chestnut</name>
    <dbReference type="NCBI Taxonomy" id="60419"/>
    <lineage>
        <taxon>Eukaryota</taxon>
        <taxon>Viridiplantae</taxon>
        <taxon>Streptophyta</taxon>
        <taxon>Embryophyta</taxon>
        <taxon>Tracheophyta</taxon>
        <taxon>Spermatophyta</taxon>
        <taxon>Magnoliopsida</taxon>
        <taxon>eudicotyledons</taxon>
        <taxon>Gunneridae</taxon>
        <taxon>Pentapetalae</taxon>
        <taxon>rosids</taxon>
        <taxon>fabids</taxon>
        <taxon>Fagales</taxon>
        <taxon>Fagaceae</taxon>
        <taxon>Castanea</taxon>
    </lineage>
</organism>
<evidence type="ECO:0000313" key="1">
    <source>
        <dbReference type="EMBL" id="KAF3968685.1"/>
    </source>
</evidence>
<evidence type="ECO:0000313" key="2">
    <source>
        <dbReference type="Proteomes" id="UP000737018"/>
    </source>
</evidence>
<gene>
    <name evidence="1" type="ORF">CMV_007445</name>
</gene>
<dbReference type="AlphaFoldDB" id="A0A8J4REQ8"/>
<reference evidence="1" key="1">
    <citation type="submission" date="2020-03" db="EMBL/GenBank/DDBJ databases">
        <title>Castanea mollissima Vanexum genome sequencing.</title>
        <authorList>
            <person name="Staton M."/>
        </authorList>
    </citation>
    <scope>NUCLEOTIDE SEQUENCE</scope>
    <source>
        <tissue evidence="1">Leaf</tissue>
    </source>
</reference>
<proteinExistence type="predicted"/>
<keyword evidence="2" id="KW-1185">Reference proteome</keyword>
<accession>A0A8J4REQ8</accession>
<name>A0A8J4REQ8_9ROSI</name>